<dbReference type="PANTHER" id="PTHR33927:SF5">
    <property type="entry name" value="ENZYME, PUTATIVE (AFU_ORTHOLOGUE AFUA_8G01222)-RELATED"/>
    <property type="match status" value="1"/>
</dbReference>
<dbReference type="AlphaFoldDB" id="K2R9E3"/>
<dbReference type="InParanoid" id="K2R9E3"/>
<gene>
    <name evidence="3" type="ORF">MPH_03617</name>
</gene>
<keyword evidence="2" id="KW-0812">Transmembrane</keyword>
<dbReference type="eggNOG" id="ENOG502QVV4">
    <property type="taxonomic scope" value="Eukaryota"/>
</dbReference>
<dbReference type="InterPro" id="IPR039261">
    <property type="entry name" value="FNR_nucleotide-bd"/>
</dbReference>
<comment type="caution">
    <text evidence="3">The sequence shown here is derived from an EMBL/GenBank/DDBJ whole genome shotgun (WGS) entry which is preliminary data.</text>
</comment>
<proteinExistence type="predicted"/>
<dbReference type="OrthoDB" id="3142841at2759"/>
<dbReference type="EMBL" id="AHHD01000166">
    <property type="protein sequence ID" value="EKG19096.1"/>
    <property type="molecule type" value="Genomic_DNA"/>
</dbReference>
<dbReference type="VEuPathDB" id="FungiDB:MPH_03617"/>
<accession>K2R9E3</accession>
<protein>
    <submittedName>
        <fullName evidence="3">Uncharacterized protein</fullName>
    </submittedName>
</protein>
<dbReference type="PANTHER" id="PTHR33927">
    <property type="entry name" value="TRANSMEMBRANE PROTEIN"/>
    <property type="match status" value="1"/>
</dbReference>
<feature type="transmembrane region" description="Helical" evidence="2">
    <location>
        <begin position="233"/>
        <end position="254"/>
    </location>
</feature>
<feature type="compositionally biased region" description="Low complexity" evidence="1">
    <location>
        <begin position="48"/>
        <end position="59"/>
    </location>
</feature>
<feature type="compositionally biased region" description="Polar residues" evidence="1">
    <location>
        <begin position="69"/>
        <end position="79"/>
    </location>
</feature>
<feature type="transmembrane region" description="Helical" evidence="2">
    <location>
        <begin position="169"/>
        <end position="188"/>
    </location>
</feature>
<dbReference type="SUPFAM" id="SSF52343">
    <property type="entry name" value="Ferredoxin reductase-like, C-terminal NADP-linked domain"/>
    <property type="match status" value="1"/>
</dbReference>
<keyword evidence="2" id="KW-0472">Membrane</keyword>
<evidence type="ECO:0000313" key="4">
    <source>
        <dbReference type="Proteomes" id="UP000007129"/>
    </source>
</evidence>
<evidence type="ECO:0000256" key="1">
    <source>
        <dbReference type="SAM" id="MobiDB-lite"/>
    </source>
</evidence>
<feature type="transmembrane region" description="Helical" evidence="2">
    <location>
        <begin position="301"/>
        <end position="325"/>
    </location>
</feature>
<reference evidence="3 4" key="1">
    <citation type="journal article" date="2012" name="BMC Genomics">
        <title>Tools to kill: Genome of one of the most destructive plant pathogenic fungi Macrophomina phaseolina.</title>
        <authorList>
            <person name="Islam M.S."/>
            <person name="Haque M.S."/>
            <person name="Islam M.M."/>
            <person name="Emdad E.M."/>
            <person name="Halim A."/>
            <person name="Hossen Q.M.M."/>
            <person name="Hossain M.Z."/>
            <person name="Ahmed B."/>
            <person name="Rahim S."/>
            <person name="Rahman M.S."/>
            <person name="Alam M.M."/>
            <person name="Hou S."/>
            <person name="Wan X."/>
            <person name="Saito J.A."/>
            <person name="Alam M."/>
        </authorList>
    </citation>
    <scope>NUCLEOTIDE SEQUENCE [LARGE SCALE GENOMIC DNA]</scope>
    <source>
        <strain evidence="3 4">MS6</strain>
    </source>
</reference>
<evidence type="ECO:0000256" key="2">
    <source>
        <dbReference type="SAM" id="Phobius"/>
    </source>
</evidence>
<dbReference type="InterPro" id="IPR052979">
    <property type="entry name" value="Adenylate-forming_domain"/>
</dbReference>
<feature type="transmembrane region" description="Helical" evidence="2">
    <location>
        <begin position="114"/>
        <end position="133"/>
    </location>
</feature>
<keyword evidence="2" id="KW-1133">Transmembrane helix</keyword>
<dbReference type="Proteomes" id="UP000007129">
    <property type="component" value="Unassembled WGS sequence"/>
</dbReference>
<name>K2R9E3_MACPH</name>
<sequence length="535" mass="58108">MNSSEAAAEKGNDAMSPGLPDLEVAKAVVAVNPELLPDSEHEPKDLAVSGDSVSVSSSVKDSKEKEISRGSTTSPSVFSRKSYDSPKLLKLPPQKGHPLYRAFRWQFFSVYRKIYTVVFLLNLLWGVVGFSFGDFGSDDYASGKLASDSVATAVAVNVMVSIAVRNEHVINVLFATSIAVPHSFPLWFRRSCAMIYSYGGFHSGCATASAVWYAVYTGIVIREYTSGRQPSPVFVVFASILLALLISIIVLALPNVRQKYHDYFEGVHRFAGWAVLALFWAQLATSAVLRARTTSTPTPAGIILLTSPAFWFLLTATLLVIYPWARLRLCPVTAEPLSAHAIRLHFFTHRPALCSAIRVSDRPLIENHAFATIPRSDGREGFSLVVSAAGDWTRRVIAAPPRALWVRSGPAQGMAAVAKLFSPVVMVATGSGIGPCLGFFVGAPEHDVRIIWSTRNPERTYGAGVVAAVRKADPRACIVDTDRVGRQDLPALAYSVYKESGAEGVVIISNKRVVDWVVFELESRGVPAYGPVFDS</sequence>
<feature type="transmembrane region" description="Helical" evidence="2">
    <location>
        <begin position="270"/>
        <end position="289"/>
    </location>
</feature>
<dbReference type="HOGENOM" id="CLU_005562_3_0_1"/>
<evidence type="ECO:0000313" key="3">
    <source>
        <dbReference type="EMBL" id="EKG19096.1"/>
    </source>
</evidence>
<organism evidence="3 4">
    <name type="scientific">Macrophomina phaseolina (strain MS6)</name>
    <name type="common">Charcoal rot fungus</name>
    <dbReference type="NCBI Taxonomy" id="1126212"/>
    <lineage>
        <taxon>Eukaryota</taxon>
        <taxon>Fungi</taxon>
        <taxon>Dikarya</taxon>
        <taxon>Ascomycota</taxon>
        <taxon>Pezizomycotina</taxon>
        <taxon>Dothideomycetes</taxon>
        <taxon>Dothideomycetes incertae sedis</taxon>
        <taxon>Botryosphaeriales</taxon>
        <taxon>Botryosphaeriaceae</taxon>
        <taxon>Macrophomina</taxon>
    </lineage>
</organism>
<feature type="transmembrane region" description="Helical" evidence="2">
    <location>
        <begin position="145"/>
        <end position="164"/>
    </location>
</feature>
<feature type="transmembrane region" description="Helical" evidence="2">
    <location>
        <begin position="200"/>
        <end position="221"/>
    </location>
</feature>
<feature type="region of interest" description="Disordered" evidence="1">
    <location>
        <begin position="35"/>
        <end position="79"/>
    </location>
</feature>